<evidence type="ECO:0000313" key="3">
    <source>
        <dbReference type="EMBL" id="MDQ0223651.1"/>
    </source>
</evidence>
<reference evidence="3 4" key="1">
    <citation type="submission" date="2023-07" db="EMBL/GenBank/DDBJ databases">
        <title>Genomic Encyclopedia of Type Strains, Phase IV (KMG-IV): sequencing the most valuable type-strain genomes for metagenomic binning, comparative biology and taxonomic classification.</title>
        <authorList>
            <person name="Goeker M."/>
        </authorList>
    </citation>
    <scope>NUCLEOTIDE SEQUENCE [LARGE SCALE GENOMIC DNA]</scope>
    <source>
        <strain evidence="3 4">DSM 105143</strain>
    </source>
</reference>
<evidence type="ECO:0000313" key="4">
    <source>
        <dbReference type="Proteomes" id="UP001223079"/>
    </source>
</evidence>
<dbReference type="EMBL" id="JAUSTM010000048">
    <property type="protein sequence ID" value="MDQ0223651.1"/>
    <property type="molecule type" value="Genomic_DNA"/>
</dbReference>
<dbReference type="Gene3D" id="3.40.50.720">
    <property type="entry name" value="NAD(P)-binding Rossmann-like Domain"/>
    <property type="match status" value="1"/>
</dbReference>
<dbReference type="SUPFAM" id="SSF51735">
    <property type="entry name" value="NAD(P)-binding Rossmann-fold domains"/>
    <property type="match status" value="1"/>
</dbReference>
<dbReference type="Proteomes" id="UP001223079">
    <property type="component" value="Unassembled WGS sequence"/>
</dbReference>
<evidence type="ECO:0000256" key="1">
    <source>
        <dbReference type="ARBA" id="ARBA00006484"/>
    </source>
</evidence>
<proteinExistence type="inferred from homology"/>
<dbReference type="PRINTS" id="PR00081">
    <property type="entry name" value="GDHRDH"/>
</dbReference>
<dbReference type="RefSeq" id="WP_307122776.1">
    <property type="nucleotide sequence ID" value="NZ_JAUSTM010000048.1"/>
</dbReference>
<comment type="similarity">
    <text evidence="1">Belongs to the short-chain dehydrogenases/reductases (SDR) family.</text>
</comment>
<accession>A0ABT9YUI2</accession>
<evidence type="ECO:0000256" key="2">
    <source>
        <dbReference type="ARBA" id="ARBA00023002"/>
    </source>
</evidence>
<dbReference type="InterPro" id="IPR036291">
    <property type="entry name" value="NAD(P)-bd_dom_sf"/>
</dbReference>
<dbReference type="PANTHER" id="PTHR43008:SF4">
    <property type="entry name" value="CHAIN DEHYDROGENASE, PUTATIVE (AFU_ORTHOLOGUE AFUA_4G08710)-RELATED"/>
    <property type="match status" value="1"/>
</dbReference>
<organism evidence="3 4">
    <name type="scientific">Streptococcus moroccensis</name>
    <dbReference type="NCBI Taxonomy" id="1451356"/>
    <lineage>
        <taxon>Bacteria</taxon>
        <taxon>Bacillati</taxon>
        <taxon>Bacillota</taxon>
        <taxon>Bacilli</taxon>
        <taxon>Lactobacillales</taxon>
        <taxon>Streptococcaceae</taxon>
        <taxon>Streptococcus</taxon>
    </lineage>
</organism>
<keyword evidence="2" id="KW-0560">Oxidoreductase</keyword>
<keyword evidence="4" id="KW-1185">Reference proteome</keyword>
<comment type="caution">
    <text evidence="3">The sequence shown here is derived from an EMBL/GenBank/DDBJ whole genome shotgun (WGS) entry which is preliminary data.</text>
</comment>
<dbReference type="InterPro" id="IPR002347">
    <property type="entry name" value="SDR_fam"/>
</dbReference>
<dbReference type="PANTHER" id="PTHR43008">
    <property type="entry name" value="BENZIL REDUCTASE"/>
    <property type="match status" value="1"/>
</dbReference>
<protein>
    <submittedName>
        <fullName evidence="3">NAD(P)-dependent dehydrogenase (Short-subunit alcohol dehydrogenase family)</fullName>
    </submittedName>
</protein>
<gene>
    <name evidence="3" type="ORF">J2S23_002237</name>
</gene>
<sequence length="289" mass="31674">MMNLENLFGYQGKTVVVTGAASGMARATVELLLKLGAKVHAVDVNLVDLPVEASYQANLGDKDAIDGLVEQLPSDIYAFFSCHGIAQNLGTPLFVQLVNFYGQKYMTEALLPKMSDFGSITYISSAGGYGWEPHYLEIKTLIDIDDWNQAVSWYGNHEELYALTNAYGFSKQCIMAYVASKAMDKRFTSRKIRINVLGPGSVETPLTVQFDKGASQTGNVQEGRALISSIFLEPWDGFLATPEQIAQPMVFLGSQMASYISGQEIYADYGLTSDWKQSGLLGQSTYPFG</sequence>
<name>A0ABT9YUI2_9STRE</name>
<dbReference type="Pfam" id="PF13561">
    <property type="entry name" value="adh_short_C2"/>
    <property type="match status" value="1"/>
</dbReference>